<dbReference type="CDD" id="cd17535">
    <property type="entry name" value="REC_NarL-like"/>
    <property type="match status" value="1"/>
</dbReference>
<dbReference type="eggNOG" id="COG2197">
    <property type="taxonomic scope" value="Bacteria"/>
</dbReference>
<proteinExistence type="predicted"/>
<dbReference type="Proteomes" id="UP000006512">
    <property type="component" value="Unassembled WGS sequence"/>
</dbReference>
<dbReference type="InterPro" id="IPR000792">
    <property type="entry name" value="Tscrpt_reg_LuxR_C"/>
</dbReference>
<dbReference type="Pfam" id="PF00072">
    <property type="entry name" value="Response_reg"/>
    <property type="match status" value="1"/>
</dbReference>
<feature type="domain" description="HTH luxR-type" evidence="4">
    <location>
        <begin position="152"/>
        <end position="217"/>
    </location>
</feature>
<dbReference type="Pfam" id="PF00196">
    <property type="entry name" value="GerE"/>
    <property type="match status" value="1"/>
</dbReference>
<dbReference type="PROSITE" id="PS50043">
    <property type="entry name" value="HTH_LUXR_2"/>
    <property type="match status" value="1"/>
</dbReference>
<dbReference type="STRING" id="715226.ABI_47290"/>
<dbReference type="InterPro" id="IPR016032">
    <property type="entry name" value="Sig_transdc_resp-reg_C-effctor"/>
</dbReference>
<keyword evidence="2" id="KW-0238">DNA-binding</keyword>
<dbReference type="HOGENOM" id="CLU_000445_90_10_5"/>
<keyword evidence="1 3" id="KW-0597">Phosphoprotein</keyword>
<evidence type="ECO:0000313" key="7">
    <source>
        <dbReference type="Proteomes" id="UP000006512"/>
    </source>
</evidence>
<dbReference type="SUPFAM" id="SSF46894">
    <property type="entry name" value="C-terminal effector domain of the bipartite response regulators"/>
    <property type="match status" value="1"/>
</dbReference>
<dbReference type="CDD" id="cd06170">
    <property type="entry name" value="LuxR_C_like"/>
    <property type="match status" value="1"/>
</dbReference>
<reference evidence="7" key="1">
    <citation type="submission" date="2011-03" db="EMBL/GenBank/DDBJ databases">
        <title>Draft genome sequence of Brevundimonas diminuta.</title>
        <authorList>
            <person name="Brown P.J.B."/>
            <person name="Buechlein A."/>
            <person name="Hemmerich C."/>
            <person name="Brun Y.V."/>
        </authorList>
    </citation>
    <scope>NUCLEOTIDE SEQUENCE [LARGE SCALE GENOMIC DNA]</scope>
    <source>
        <strain evidence="7">C19</strain>
    </source>
</reference>
<evidence type="ECO:0000259" key="5">
    <source>
        <dbReference type="PROSITE" id="PS50110"/>
    </source>
</evidence>
<dbReference type="GO" id="GO:0003677">
    <property type="term" value="F:DNA binding"/>
    <property type="evidence" value="ECO:0007669"/>
    <property type="project" value="UniProtKB-KW"/>
</dbReference>
<name>F4QU81_9CAUL</name>
<evidence type="ECO:0000256" key="3">
    <source>
        <dbReference type="PROSITE-ProRule" id="PRU00169"/>
    </source>
</evidence>
<evidence type="ECO:0000256" key="2">
    <source>
        <dbReference type="ARBA" id="ARBA00023125"/>
    </source>
</evidence>
<keyword evidence="7" id="KW-1185">Reference proteome</keyword>
<dbReference type="RefSeq" id="WP_006275503.1">
    <property type="nucleotide sequence ID" value="NZ_GL883081.1"/>
</dbReference>
<evidence type="ECO:0000256" key="1">
    <source>
        <dbReference type="ARBA" id="ARBA00022553"/>
    </source>
</evidence>
<dbReference type="InterPro" id="IPR001789">
    <property type="entry name" value="Sig_transdc_resp-reg_receiver"/>
</dbReference>
<evidence type="ECO:0000259" key="4">
    <source>
        <dbReference type="PROSITE" id="PS50043"/>
    </source>
</evidence>
<dbReference type="GO" id="GO:0000160">
    <property type="term" value="P:phosphorelay signal transduction system"/>
    <property type="evidence" value="ECO:0007669"/>
    <property type="project" value="InterPro"/>
</dbReference>
<dbReference type="InterPro" id="IPR058245">
    <property type="entry name" value="NreC/VraR/RcsB-like_REC"/>
</dbReference>
<organism evidence="6 7">
    <name type="scientific">Asticcacaulis biprosthecium C19</name>
    <dbReference type="NCBI Taxonomy" id="715226"/>
    <lineage>
        <taxon>Bacteria</taxon>
        <taxon>Pseudomonadati</taxon>
        <taxon>Pseudomonadota</taxon>
        <taxon>Alphaproteobacteria</taxon>
        <taxon>Caulobacterales</taxon>
        <taxon>Caulobacteraceae</taxon>
        <taxon>Asticcacaulis</taxon>
    </lineage>
</organism>
<dbReference type="SMART" id="SM00448">
    <property type="entry name" value="REC"/>
    <property type="match status" value="1"/>
</dbReference>
<evidence type="ECO:0000313" key="6">
    <source>
        <dbReference type="EMBL" id="EGF89381.1"/>
    </source>
</evidence>
<dbReference type="OrthoDB" id="5292887at2"/>
<dbReference type="InterPro" id="IPR039420">
    <property type="entry name" value="WalR-like"/>
</dbReference>
<sequence>MTRDGLCLVIEDQPDNQARMKQALTAAFDGLEIVCVANLKAGRLWLSSLDGERARRFVLAIVDLGLPDGSGIELIQEITAGFPAATCVVSSMYDDDGHLFEALSAGARGYLVKHQEPDMIVHYLRRIEQGEPPLSPSIALRLLDHFRTQAPKADPDVALTGRETETLALLARGLTIAEVARHLGLAHSTVAGYVKLIYQKLNISTRVEATLHAVKRGLA</sequence>
<dbReference type="AlphaFoldDB" id="F4QU81"/>
<dbReference type="GO" id="GO:0006355">
    <property type="term" value="P:regulation of DNA-templated transcription"/>
    <property type="evidence" value="ECO:0007669"/>
    <property type="project" value="InterPro"/>
</dbReference>
<accession>F4QU81</accession>
<dbReference type="InterPro" id="IPR011006">
    <property type="entry name" value="CheY-like_superfamily"/>
</dbReference>
<dbReference type="SUPFAM" id="SSF52172">
    <property type="entry name" value="CheY-like"/>
    <property type="match status" value="1"/>
</dbReference>
<feature type="modified residue" description="4-aspartylphosphate" evidence="3">
    <location>
        <position position="63"/>
    </location>
</feature>
<protein>
    <submittedName>
        <fullName evidence="6">Response regulator</fullName>
    </submittedName>
</protein>
<dbReference type="PANTHER" id="PTHR43214">
    <property type="entry name" value="TWO-COMPONENT RESPONSE REGULATOR"/>
    <property type="match status" value="1"/>
</dbReference>
<feature type="domain" description="Response regulatory" evidence="5">
    <location>
        <begin position="6"/>
        <end position="128"/>
    </location>
</feature>
<dbReference type="Gene3D" id="3.40.50.2300">
    <property type="match status" value="1"/>
</dbReference>
<dbReference type="PRINTS" id="PR00038">
    <property type="entry name" value="HTHLUXR"/>
</dbReference>
<dbReference type="EMBL" id="GL883081">
    <property type="protein sequence ID" value="EGF89381.1"/>
    <property type="molecule type" value="Genomic_DNA"/>
</dbReference>
<dbReference type="SMART" id="SM00421">
    <property type="entry name" value="HTH_LUXR"/>
    <property type="match status" value="1"/>
</dbReference>
<dbReference type="PROSITE" id="PS50110">
    <property type="entry name" value="RESPONSE_REGULATORY"/>
    <property type="match status" value="1"/>
</dbReference>
<dbReference type="PANTHER" id="PTHR43214:SF43">
    <property type="entry name" value="TWO-COMPONENT RESPONSE REGULATOR"/>
    <property type="match status" value="1"/>
</dbReference>
<gene>
    <name evidence="6" type="ORF">ABI_47290</name>
</gene>